<dbReference type="Pfam" id="PF05489">
    <property type="entry name" value="Phage_tail_X"/>
    <property type="match status" value="1"/>
</dbReference>
<accession>C3X1Z5</accession>
<proteinExistence type="predicted"/>
<evidence type="ECO:0000313" key="1">
    <source>
        <dbReference type="EMBL" id="EEO27231.1"/>
    </source>
</evidence>
<evidence type="ECO:0008006" key="3">
    <source>
        <dbReference type="Google" id="ProtNLM"/>
    </source>
</evidence>
<dbReference type="eggNOG" id="COG5004">
    <property type="taxonomic scope" value="Bacteria"/>
</dbReference>
<keyword evidence="2" id="KW-1185">Reference proteome</keyword>
<dbReference type="AlphaFoldDB" id="C3X1Z5"/>
<dbReference type="RefSeq" id="WP_005876147.1">
    <property type="nucleotide sequence ID" value="NZ_CABMNL010000001.1"/>
</dbReference>
<dbReference type="HOGENOM" id="CLU_175462_2_2_4"/>
<name>C3X1Z5_9BURK</name>
<gene>
    <name evidence="1" type="ORF">OFAG_00384</name>
</gene>
<reference evidence="1" key="1">
    <citation type="submission" date="2011-10" db="EMBL/GenBank/DDBJ databases">
        <title>The Genome Sequence of Oxalobacter formigenes HOxBLS.</title>
        <authorList>
            <consortium name="The Broad Institute Genome Sequencing Platform"/>
            <person name="Earl A."/>
            <person name="Ward D."/>
            <person name="Feldgarden M."/>
            <person name="Gevers D."/>
            <person name="Allison M.J."/>
            <person name="Humphrey S."/>
            <person name="Young S.K."/>
            <person name="Zeng Q."/>
            <person name="Gargeya S."/>
            <person name="Fitzgerald M."/>
            <person name="Haas B."/>
            <person name="Abouelleil A."/>
            <person name="Alvarado L."/>
            <person name="Arachchi H.M."/>
            <person name="Berlin A."/>
            <person name="Brown A."/>
            <person name="Chapman S.B."/>
            <person name="Chen Z."/>
            <person name="Dunbar C."/>
            <person name="Freedman E."/>
            <person name="Gearin G."/>
            <person name="Goldberg J."/>
            <person name="Griggs A."/>
            <person name="Gujja S."/>
            <person name="Heiman D."/>
            <person name="Howarth C."/>
            <person name="Larson L."/>
            <person name="Lui A."/>
            <person name="MacDonald P.J.P."/>
            <person name="Montmayeur A."/>
            <person name="Murphy C."/>
            <person name="Neiman D."/>
            <person name="Pearson M."/>
            <person name="Priest M."/>
            <person name="Roberts A."/>
            <person name="Saif S."/>
            <person name="Shea T."/>
            <person name="Shenoy N."/>
            <person name="Sisk P."/>
            <person name="Stolte C."/>
            <person name="Sykes S."/>
            <person name="Wortman J."/>
            <person name="Nusbaum C."/>
            <person name="Birren B."/>
        </authorList>
    </citation>
    <scope>NUCLEOTIDE SEQUENCE [LARGE SCALE GENOMIC DNA]</scope>
    <source>
        <strain evidence="1">HOxBLS</strain>
    </source>
</reference>
<protein>
    <recommendedName>
        <fullName evidence="3">Phage tail protein</fullName>
    </recommendedName>
</protein>
<comment type="caution">
    <text evidence="1">The sequence shown here is derived from an EMBL/GenBank/DDBJ whole genome shotgun (WGS) entry which is preliminary data.</text>
</comment>
<dbReference type="EMBL" id="ACDP02000029">
    <property type="protein sequence ID" value="EEO27231.1"/>
    <property type="molecule type" value="Genomic_DNA"/>
</dbReference>
<dbReference type="InterPro" id="IPR008861">
    <property type="entry name" value="GpX-like"/>
</dbReference>
<dbReference type="Proteomes" id="UP000003973">
    <property type="component" value="Unassembled WGS sequence"/>
</dbReference>
<evidence type="ECO:0000313" key="2">
    <source>
        <dbReference type="Proteomes" id="UP000003973"/>
    </source>
</evidence>
<organism evidence="1 2">
    <name type="scientific">Oxalobacter paraformigenes</name>
    <dbReference type="NCBI Taxonomy" id="556268"/>
    <lineage>
        <taxon>Bacteria</taxon>
        <taxon>Pseudomonadati</taxon>
        <taxon>Pseudomonadota</taxon>
        <taxon>Betaproteobacteria</taxon>
        <taxon>Burkholderiales</taxon>
        <taxon>Oxalobacteraceae</taxon>
        <taxon>Oxalobacter</taxon>
    </lineage>
</organism>
<sequence length="70" mass="7629">MQVRTQQNDTLDLICWRYLGTTAGVVEAALALNPGLASYGPILPQGIIIELPDPETITGMNTTETVQLWD</sequence>